<accession>A0AAE9WDU4</accession>
<dbReference type="GO" id="GO:0007131">
    <property type="term" value="P:reciprocal meiotic recombination"/>
    <property type="evidence" value="ECO:0007669"/>
    <property type="project" value="InterPro"/>
</dbReference>
<feature type="compositionally biased region" description="Polar residues" evidence="1">
    <location>
        <begin position="672"/>
        <end position="681"/>
    </location>
</feature>
<evidence type="ECO:0000256" key="1">
    <source>
        <dbReference type="SAM" id="MobiDB-lite"/>
    </source>
</evidence>
<dbReference type="EMBL" id="CP115612">
    <property type="protein sequence ID" value="WBW74095.1"/>
    <property type="molecule type" value="Genomic_DNA"/>
</dbReference>
<dbReference type="Proteomes" id="UP001212411">
    <property type="component" value="Chromosome 2"/>
</dbReference>
<feature type="compositionally biased region" description="Basic residues" evidence="1">
    <location>
        <begin position="480"/>
        <end position="489"/>
    </location>
</feature>
<dbReference type="AlphaFoldDB" id="A0AAE9WDU4"/>
<feature type="compositionally biased region" description="Polar residues" evidence="1">
    <location>
        <begin position="638"/>
        <end position="659"/>
    </location>
</feature>
<keyword evidence="3" id="KW-1185">Reference proteome</keyword>
<dbReference type="KEGG" id="som:SOMG_02928"/>
<dbReference type="GeneID" id="80876408"/>
<feature type="region of interest" description="Disordered" evidence="1">
    <location>
        <begin position="443"/>
        <end position="571"/>
    </location>
</feature>
<dbReference type="InterPro" id="IPR012491">
    <property type="entry name" value="Red1/Rec10"/>
</dbReference>
<sequence length="798" mass="89969">MDLINEFLNLLTKGKQLTKVLLDRTLNAVLSVDASEVREKQTISNISIAFSVIGEKEQYTEPKIISCLKILLHLCFVGKHPDLGDIFIETFTGLDPSLNNSLKKSIGPLALSLGCQYLNETEFLNVTTTLELYDEQEYQMIVFERVVLQIMSLFIAKCENNKLYLINNRKELNLYAIGRRLTHRDFACRFLCGLFISRFSVSGVDEESNRQNVIRLNLFCPSDSSKPMLTMQMLKADRIFQTCVANSTKVYAGTFSIGLETPVNATMIVEPRDVIIYRKGSTLLQLSWGSIKDITMTSDQTYRFCFTTDIPHLKDCMFECLDDSSFGDLDSTLQFVGDSLTPKLFVSPKVAVNQSNNDDKDTQTEESQHSVRGPMEYDSAYENFENEVLDKSVCAESVNEASPEEDNENLELKVNEPKNAYADENITNSENTANEEAIIAHETTGEIAEDRNQATLGNGTMITPLKKRARAGKASTKSSRLPRVKKPRKNEKNKGEDNPLAGLKEQETPCPKNNKQTKELLRPEGDNDSEQSLLDDRERDNQSNDEKENNELRDSVKPEMNTVEPMSNTKPSIETMEKVKQEPSSHILNALDHSQQPDHKSIWKQMLKDKSWKNELFTPPSQNRKRQVDLATFTKQGYSTLGNNPSLLNTCSSPPTEASSLGGPSVNHTEDGLTSSTLNSDTNDHVKDLNLRSVKQEEKVSKLSYGLDKVQLKSVGQVDLPNAHGVERCVSLIGKQIYSTITKREEKLKEQLNVFHSNSTNLVEEFQGRQKARYASIEKMLTSVDTSLMHRVKKLIYE</sequence>
<name>A0AAE9WDU4_9SCHI</name>
<feature type="compositionally biased region" description="Basic and acidic residues" evidence="1">
    <location>
        <begin position="534"/>
        <end position="557"/>
    </location>
</feature>
<proteinExistence type="predicted"/>
<feature type="region of interest" description="Disordered" evidence="1">
    <location>
        <begin position="351"/>
        <end position="372"/>
    </location>
</feature>
<dbReference type="RefSeq" id="XP_056038338.1">
    <property type="nucleotide sequence ID" value="XM_056181719.1"/>
</dbReference>
<feature type="compositionally biased region" description="Basic and acidic residues" evidence="1">
    <location>
        <begin position="516"/>
        <end position="525"/>
    </location>
</feature>
<organism evidence="2 3">
    <name type="scientific">Schizosaccharomyces osmophilus</name>
    <dbReference type="NCBI Taxonomy" id="2545709"/>
    <lineage>
        <taxon>Eukaryota</taxon>
        <taxon>Fungi</taxon>
        <taxon>Dikarya</taxon>
        <taxon>Ascomycota</taxon>
        <taxon>Taphrinomycotina</taxon>
        <taxon>Schizosaccharomycetes</taxon>
        <taxon>Schizosaccharomycetales</taxon>
        <taxon>Schizosaccharomycetaceae</taxon>
        <taxon>Schizosaccharomyces</taxon>
    </lineage>
</organism>
<evidence type="ECO:0000313" key="2">
    <source>
        <dbReference type="EMBL" id="WBW74095.1"/>
    </source>
</evidence>
<reference evidence="2 3" key="1">
    <citation type="journal article" date="2023" name="G3 (Bethesda)">
        <title>A high-quality reference genome for the fission yeast Schizosaccharomyces osmophilus.</title>
        <authorList>
            <person name="Jia G.S."/>
            <person name="Zhang W.C."/>
            <person name="Liang Y."/>
            <person name="Liu X.H."/>
            <person name="Rhind N."/>
            <person name="Pidoux A."/>
            <person name="Brysch-Herzberg M."/>
            <person name="Du L.L."/>
        </authorList>
    </citation>
    <scope>NUCLEOTIDE SEQUENCE [LARGE SCALE GENOMIC DNA]</scope>
    <source>
        <strain evidence="2 3">CBS 15793</strain>
    </source>
</reference>
<protein>
    <submittedName>
        <fullName evidence="2">Meiotic recombination protein Rec10</fullName>
    </submittedName>
</protein>
<feature type="region of interest" description="Disordered" evidence="1">
    <location>
        <begin position="638"/>
        <end position="684"/>
    </location>
</feature>
<dbReference type="Pfam" id="PF07964">
    <property type="entry name" value="Red1"/>
    <property type="match status" value="1"/>
</dbReference>
<gene>
    <name evidence="2" type="primary">rec10</name>
    <name evidence="2" type="ORF">SOMG_02928</name>
</gene>
<evidence type="ECO:0000313" key="3">
    <source>
        <dbReference type="Proteomes" id="UP001212411"/>
    </source>
</evidence>
<feature type="compositionally biased region" description="Basic and acidic residues" evidence="1">
    <location>
        <begin position="357"/>
        <end position="369"/>
    </location>
</feature>